<reference evidence="1 2" key="1">
    <citation type="submission" date="2024-11" db="EMBL/GenBank/DDBJ databases">
        <title>Adaptive evolution of stress response genes in parasites aligns with host niche diversity.</title>
        <authorList>
            <person name="Hahn C."/>
            <person name="Resl P."/>
        </authorList>
    </citation>
    <scope>NUCLEOTIDE SEQUENCE [LARGE SCALE GENOMIC DNA]</scope>
    <source>
        <strain evidence="1">EGGRZ-B1_66</strain>
        <tissue evidence="1">Body</tissue>
    </source>
</reference>
<accession>A0ABD2PLU2</accession>
<evidence type="ECO:0008006" key="3">
    <source>
        <dbReference type="Google" id="ProtNLM"/>
    </source>
</evidence>
<comment type="caution">
    <text evidence="1">The sequence shown here is derived from an EMBL/GenBank/DDBJ whole genome shotgun (WGS) entry which is preliminary data.</text>
</comment>
<name>A0ABD2PLU2_9PLAT</name>
<dbReference type="PANTHER" id="PTHR19871:SF14">
    <property type="entry name" value="DUF4062 DOMAIN-CONTAINING PROTEIN"/>
    <property type="match status" value="1"/>
</dbReference>
<proteinExistence type="predicted"/>
<dbReference type="Proteomes" id="UP001626550">
    <property type="component" value="Unassembled WGS sequence"/>
</dbReference>
<dbReference type="EMBL" id="JBJKFK010005138">
    <property type="protein sequence ID" value="KAL3308498.1"/>
    <property type="molecule type" value="Genomic_DNA"/>
</dbReference>
<protein>
    <recommendedName>
        <fullName evidence="3">Anaphase-promoting complex subunit 4</fullName>
    </recommendedName>
</protein>
<evidence type="ECO:0000313" key="1">
    <source>
        <dbReference type="EMBL" id="KAL3308498.1"/>
    </source>
</evidence>
<dbReference type="AlphaFoldDB" id="A0ABD2PLU2"/>
<sequence length="782" mass="88712">MEFRKPDDEELFLIKVLDKPTTMSQLLSQLAAQAVCALMLTDVTALGPNSDMHSLLQHLSKFSEKTLLILVGVEWLDLDQCRDCLPSQLMPPNLPAGTKLIVSHGKIRETEKFNSLCLNLLVPDLDAGHLFKFFSRLCFTMNKNISLCILDKMQEKLARQKDNCSLWDTYEKYLKELENRGNSGLENKADIDIELYFDARVHLTLLYGIFSKKLVLKMLRILKRAQFGVTLNELLSVGDFKQRGTISALLYCLRRIHLLEKSKNLDGFVLYSAKSECEKLALPAEPNEDDNVISAYVEHYTAAQADPIRRYRSYSHFLIEGKRFSKLFKEVLFNYKWIHGKLKALDLDAVLEDFDRFMGIVDFEESKEAMLIAQHAARLVSQVIKRSGEELRENHNSLSVELTGQLLSVANFALSYNSVDTPATNWITYLIEQCDTAAPWHNSLIPALPYTVTPVNPLLKTLHLTDNLLSVYQIEQSMFIKLKNDPFMYRIEFGEGRLCPQLRVSYGTLFLSPAQCFGAVVGTNCSETVKIYFMNEMGRVDGRVKLMGQINASQWVDPNKVYGVAEEQEEENLSNCMNHIGKTEILTVSMDNKFMGLLVESNCTPMNVVEKLQKLHGVKYGEILPGELAPGPNKQVLIFELETGKPLHVLNLSPSSTLLKLVEYEDSTAEKHRGFFCTNSGDQLLTFETESGEQLMAVALLAWPKQIIAQMNNQRLFVLCNEEAKVVILDLDEQAKVKSSYKIVFRYVSKASESDELGLPRVRALCNLECSTMHMKLWSNDP</sequence>
<dbReference type="PANTHER" id="PTHR19871">
    <property type="entry name" value="BETA TRANSDUCIN-RELATED PROTEIN"/>
    <property type="match status" value="1"/>
</dbReference>
<evidence type="ECO:0000313" key="2">
    <source>
        <dbReference type="Proteomes" id="UP001626550"/>
    </source>
</evidence>
<keyword evidence="2" id="KW-1185">Reference proteome</keyword>
<organism evidence="1 2">
    <name type="scientific">Cichlidogyrus casuarinus</name>
    <dbReference type="NCBI Taxonomy" id="1844966"/>
    <lineage>
        <taxon>Eukaryota</taxon>
        <taxon>Metazoa</taxon>
        <taxon>Spiralia</taxon>
        <taxon>Lophotrochozoa</taxon>
        <taxon>Platyhelminthes</taxon>
        <taxon>Monogenea</taxon>
        <taxon>Monopisthocotylea</taxon>
        <taxon>Dactylogyridea</taxon>
        <taxon>Ancyrocephalidae</taxon>
        <taxon>Cichlidogyrus</taxon>
    </lineage>
</organism>
<gene>
    <name evidence="1" type="ORF">Ciccas_012970</name>
</gene>
<dbReference type="InterPro" id="IPR052752">
    <property type="entry name" value="NACHT-WD_repeat"/>
</dbReference>
<dbReference type="Gene3D" id="1.25.40.370">
    <property type="match status" value="1"/>
</dbReference>